<evidence type="ECO:0000256" key="4">
    <source>
        <dbReference type="ARBA" id="ARBA00022729"/>
    </source>
</evidence>
<dbReference type="GO" id="GO:0043190">
    <property type="term" value="C:ATP-binding cassette (ABC) transporter complex"/>
    <property type="evidence" value="ECO:0007669"/>
    <property type="project" value="InterPro"/>
</dbReference>
<evidence type="ECO:0000313" key="8">
    <source>
        <dbReference type="Proteomes" id="UP000265419"/>
    </source>
</evidence>
<dbReference type="Gene3D" id="3.40.190.10">
    <property type="entry name" value="Periplasmic binding protein-like II"/>
    <property type="match status" value="1"/>
</dbReference>
<dbReference type="EMBL" id="QQXK01000041">
    <property type="protein sequence ID" value="RII41012.1"/>
    <property type="molecule type" value="Genomic_DNA"/>
</dbReference>
<dbReference type="GO" id="GO:0042597">
    <property type="term" value="C:periplasmic space"/>
    <property type="evidence" value="ECO:0007669"/>
    <property type="project" value="UniProtKB-ARBA"/>
</dbReference>
<dbReference type="SUPFAM" id="SSF53850">
    <property type="entry name" value="Periplasmic binding protein-like II"/>
    <property type="match status" value="1"/>
</dbReference>
<dbReference type="Gene3D" id="3.10.105.10">
    <property type="entry name" value="Dipeptide-binding Protein, Domain 3"/>
    <property type="match status" value="1"/>
</dbReference>
<comment type="caution">
    <text evidence="7">The sequence shown here is derived from an EMBL/GenBank/DDBJ whole genome shotgun (WGS) entry which is preliminary data.</text>
</comment>
<dbReference type="PIRSF" id="PIRSF002741">
    <property type="entry name" value="MppA"/>
    <property type="match status" value="1"/>
</dbReference>
<evidence type="ECO:0000313" key="7">
    <source>
        <dbReference type="EMBL" id="RII41012.1"/>
    </source>
</evidence>
<evidence type="ECO:0000256" key="1">
    <source>
        <dbReference type="ARBA" id="ARBA00004196"/>
    </source>
</evidence>
<evidence type="ECO:0000256" key="5">
    <source>
        <dbReference type="SAM" id="SignalP"/>
    </source>
</evidence>
<sequence>MRTSPRTSTFQRLSRTLTAAALVAAIPLGTAGAASAASLPQAVTAESAAATSGDNVLRIATSGFVDSFNPFISIYLLPTNSIRYMYESLVQNGQEDGSPTKGLADHWETSTDGKTWTFTLQDNLKWSDDQPITSADVKYTYEQMMTVPDLGTANGNLVQNFKSVETPDDKTVVIKLKSSQAPNPGVEIPIVPKHIWEKIDNPADFKNEENVVGSGPFLLKSYKANESITFTANKNFWQGAPKIDGLQYIYYTNSDAQVQALRSGDVDLVAGLTPTQYKALEGAEGVTVHSGEGRRYSSISINPGLKTRTGESFGTGNAALQDKEVRQAIRLGTDTKTLLEKVQDNQGVLATSFIPVSFPKWTLSTENPVIQSYDPEAAKKKLEDDGWTVGSDGIREKDGKKLKLRLLVDSEDSTEQSIAEYFKPWMKEIGIDVDVQLMALIEIPQSCSSEFLRSRGQVSAGS</sequence>
<dbReference type="AlphaFoldDB" id="A0A399JAG2"/>
<dbReference type="InterPro" id="IPR030678">
    <property type="entry name" value="Peptide/Ni-bd"/>
</dbReference>
<comment type="subcellular location">
    <subcellularLocation>
        <location evidence="1">Cell envelope</location>
    </subcellularLocation>
</comment>
<dbReference type="InterPro" id="IPR000914">
    <property type="entry name" value="SBP_5_dom"/>
</dbReference>
<feature type="domain" description="Solute-binding protein family 5" evidence="6">
    <location>
        <begin position="100"/>
        <end position="438"/>
    </location>
</feature>
<keyword evidence="4 5" id="KW-0732">Signal</keyword>
<dbReference type="PANTHER" id="PTHR30290">
    <property type="entry name" value="PERIPLASMIC BINDING COMPONENT OF ABC TRANSPORTER"/>
    <property type="match status" value="1"/>
</dbReference>
<proteinExistence type="inferred from homology"/>
<evidence type="ECO:0000256" key="3">
    <source>
        <dbReference type="ARBA" id="ARBA00022448"/>
    </source>
</evidence>
<dbReference type="GO" id="GO:0015833">
    <property type="term" value="P:peptide transport"/>
    <property type="evidence" value="ECO:0007669"/>
    <property type="project" value="TreeGrafter"/>
</dbReference>
<dbReference type="RefSeq" id="WP_147391706.1">
    <property type="nucleotide sequence ID" value="NZ_QQXK01000041.1"/>
</dbReference>
<feature type="non-terminal residue" evidence="7">
    <location>
        <position position="462"/>
    </location>
</feature>
<name>A0A399JAG2_9MICC</name>
<comment type="similarity">
    <text evidence="2">Belongs to the bacterial solute-binding protein 5 family.</text>
</comment>
<evidence type="ECO:0000256" key="2">
    <source>
        <dbReference type="ARBA" id="ARBA00005695"/>
    </source>
</evidence>
<dbReference type="GO" id="GO:0030313">
    <property type="term" value="C:cell envelope"/>
    <property type="evidence" value="ECO:0007669"/>
    <property type="project" value="UniProtKB-SubCell"/>
</dbReference>
<protein>
    <submittedName>
        <fullName evidence="7">ABC transporter substrate-binding protein</fullName>
    </submittedName>
</protein>
<reference evidence="7 8" key="1">
    <citation type="submission" date="2018-07" db="EMBL/GenBank/DDBJ databases">
        <title>Arthrobacter sp. nov., isolated from raw cow's milk with high bacterial count.</title>
        <authorList>
            <person name="Hahne J."/>
            <person name="Isele D."/>
            <person name="Lipski A."/>
        </authorList>
    </citation>
    <scope>NUCLEOTIDE SEQUENCE [LARGE SCALE GENOMIC DNA]</scope>
    <source>
        <strain evidence="7 8">JZ R-35</strain>
    </source>
</reference>
<gene>
    <name evidence="7" type="ORF">DWB68_14960</name>
</gene>
<keyword evidence="3" id="KW-0813">Transport</keyword>
<dbReference type="CDD" id="cd00995">
    <property type="entry name" value="PBP2_NikA_DppA_OppA_like"/>
    <property type="match status" value="1"/>
</dbReference>
<dbReference type="InterPro" id="IPR039424">
    <property type="entry name" value="SBP_5"/>
</dbReference>
<accession>A0A399JAG2</accession>
<organism evidence="7 8">
    <name type="scientific">Galactobacter valiniphilus</name>
    <dbReference type="NCBI Taxonomy" id="2676122"/>
    <lineage>
        <taxon>Bacteria</taxon>
        <taxon>Bacillati</taxon>
        <taxon>Actinomycetota</taxon>
        <taxon>Actinomycetes</taxon>
        <taxon>Micrococcales</taxon>
        <taxon>Micrococcaceae</taxon>
        <taxon>Galactobacter</taxon>
    </lineage>
</organism>
<dbReference type="GO" id="GO:1904680">
    <property type="term" value="F:peptide transmembrane transporter activity"/>
    <property type="evidence" value="ECO:0007669"/>
    <property type="project" value="TreeGrafter"/>
</dbReference>
<evidence type="ECO:0000259" key="6">
    <source>
        <dbReference type="Pfam" id="PF00496"/>
    </source>
</evidence>
<feature type="chain" id="PRO_5017482639" evidence="5">
    <location>
        <begin position="37"/>
        <end position="462"/>
    </location>
</feature>
<keyword evidence="8" id="KW-1185">Reference proteome</keyword>
<dbReference type="PANTHER" id="PTHR30290:SF10">
    <property type="entry name" value="PERIPLASMIC OLIGOPEPTIDE-BINDING PROTEIN-RELATED"/>
    <property type="match status" value="1"/>
</dbReference>
<dbReference type="Pfam" id="PF00496">
    <property type="entry name" value="SBP_bac_5"/>
    <property type="match status" value="1"/>
</dbReference>
<feature type="signal peptide" evidence="5">
    <location>
        <begin position="1"/>
        <end position="36"/>
    </location>
</feature>
<dbReference type="Proteomes" id="UP000265419">
    <property type="component" value="Unassembled WGS sequence"/>
</dbReference>